<sequence length="277" mass="30986">MSQLRQRTIHPGPSSSSPSSSSSSESESGDFDITTFAESKKNTHQESATIYDEESNGITLADIIRVLVTLTVALCGLSYYMTLSESWFWGYRPWFTKLPVVMRYLRGPLYLTPEQLSLYNGTDSSLPLYVAVNGTIFDVSANRGIYGPGGSYNFFAGRDATRAFVTGCFKEDLTPDLDGVEEMFIPVDDVDVADGSENLTSREKKLRLEQEVRAAKAQVRKKVQHWHDFFHSHKKYFEIGKIIGVPPKAPDQPKRELCEGAKRSRPKRGKATSEGNH</sequence>
<dbReference type="Pfam" id="PF00173">
    <property type="entry name" value="Cyt-b5"/>
    <property type="match status" value="1"/>
</dbReference>
<dbReference type="GO" id="GO:0016020">
    <property type="term" value="C:membrane"/>
    <property type="evidence" value="ECO:0007669"/>
    <property type="project" value="TreeGrafter"/>
</dbReference>
<dbReference type="InterPro" id="IPR036400">
    <property type="entry name" value="Cyt_B5-like_heme/steroid_sf"/>
</dbReference>
<evidence type="ECO:0000256" key="3">
    <source>
        <dbReference type="SAM" id="Phobius"/>
    </source>
</evidence>
<keyword evidence="3" id="KW-0472">Membrane</keyword>
<keyword evidence="3" id="KW-0812">Transmembrane</keyword>
<proteinExistence type="inferred from homology"/>
<evidence type="ECO:0000259" key="4">
    <source>
        <dbReference type="SMART" id="SM01117"/>
    </source>
</evidence>
<feature type="compositionally biased region" description="Basic and acidic residues" evidence="2">
    <location>
        <begin position="251"/>
        <end position="262"/>
    </location>
</feature>
<dbReference type="PANTHER" id="PTHR10281">
    <property type="entry name" value="MEMBRANE-ASSOCIATED PROGESTERONE RECEPTOR COMPONENT-RELATED"/>
    <property type="match status" value="1"/>
</dbReference>
<dbReference type="OrthoDB" id="10257697at2759"/>
<evidence type="ECO:0000313" key="5">
    <source>
        <dbReference type="EMBL" id="OXV07477.1"/>
    </source>
</evidence>
<dbReference type="InterPro" id="IPR050577">
    <property type="entry name" value="MAPR/NEUFC/NENF-like"/>
</dbReference>
<gene>
    <name evidence="5" type="ORF">Egran_04758</name>
</gene>
<dbReference type="GO" id="GO:0012505">
    <property type="term" value="C:endomembrane system"/>
    <property type="evidence" value="ECO:0007669"/>
    <property type="project" value="TreeGrafter"/>
</dbReference>
<feature type="transmembrane region" description="Helical" evidence="3">
    <location>
        <begin position="63"/>
        <end position="82"/>
    </location>
</feature>
<comment type="similarity">
    <text evidence="1">Belongs to the cytochrome b5 family. MAPR subfamily.</text>
</comment>
<reference evidence="5 6" key="1">
    <citation type="journal article" date="2015" name="Environ. Microbiol.">
        <title>Metagenome sequence of Elaphomyces granulatus from sporocarp tissue reveals Ascomycota ectomycorrhizal fingerprints of genome expansion and a Proteobacteria-rich microbiome.</title>
        <authorList>
            <person name="Quandt C.A."/>
            <person name="Kohler A."/>
            <person name="Hesse C.N."/>
            <person name="Sharpton T.J."/>
            <person name="Martin F."/>
            <person name="Spatafora J.W."/>
        </authorList>
    </citation>
    <scope>NUCLEOTIDE SEQUENCE [LARGE SCALE GENOMIC DNA]</scope>
    <source>
        <strain evidence="5 6">OSC145934</strain>
    </source>
</reference>
<keyword evidence="6" id="KW-1185">Reference proteome</keyword>
<dbReference type="Proteomes" id="UP000243515">
    <property type="component" value="Unassembled WGS sequence"/>
</dbReference>
<evidence type="ECO:0000256" key="1">
    <source>
        <dbReference type="ARBA" id="ARBA00038357"/>
    </source>
</evidence>
<evidence type="ECO:0000256" key="2">
    <source>
        <dbReference type="SAM" id="MobiDB-lite"/>
    </source>
</evidence>
<evidence type="ECO:0000313" key="6">
    <source>
        <dbReference type="Proteomes" id="UP000243515"/>
    </source>
</evidence>
<feature type="region of interest" description="Disordered" evidence="2">
    <location>
        <begin position="1"/>
        <end position="30"/>
    </location>
</feature>
<feature type="compositionally biased region" description="Low complexity" evidence="2">
    <location>
        <begin position="13"/>
        <end position="26"/>
    </location>
</feature>
<comment type="caution">
    <text evidence="5">The sequence shown here is derived from an EMBL/GenBank/DDBJ whole genome shotgun (WGS) entry which is preliminary data.</text>
</comment>
<dbReference type="EMBL" id="NPHW01004829">
    <property type="protein sequence ID" value="OXV07477.1"/>
    <property type="molecule type" value="Genomic_DNA"/>
</dbReference>
<dbReference type="FunFam" id="3.10.120.10:FF:000018">
    <property type="entry name" value="Heme/steroid binding domain protein, putative"/>
    <property type="match status" value="1"/>
</dbReference>
<accession>A0A232LUG5</accession>
<dbReference type="SUPFAM" id="SSF55856">
    <property type="entry name" value="Cytochrome b5-like heme/steroid binding domain"/>
    <property type="match status" value="1"/>
</dbReference>
<feature type="domain" description="Cytochrome b5 heme-binding" evidence="4">
    <location>
        <begin position="111"/>
        <end position="191"/>
    </location>
</feature>
<feature type="region of interest" description="Disordered" evidence="2">
    <location>
        <begin position="245"/>
        <end position="277"/>
    </location>
</feature>
<dbReference type="Gene3D" id="3.10.120.10">
    <property type="entry name" value="Cytochrome b5-like heme/steroid binding domain"/>
    <property type="match status" value="1"/>
</dbReference>
<name>A0A232LUG5_9EURO</name>
<dbReference type="InterPro" id="IPR001199">
    <property type="entry name" value="Cyt_B5-like_heme/steroid-bd"/>
</dbReference>
<protein>
    <recommendedName>
        <fullName evidence="4">Cytochrome b5 heme-binding domain-containing protein</fullName>
    </recommendedName>
</protein>
<dbReference type="AlphaFoldDB" id="A0A232LUG5"/>
<keyword evidence="3" id="KW-1133">Transmembrane helix</keyword>
<dbReference type="PANTHER" id="PTHR10281:SF76">
    <property type="entry name" value="CALCUTTA CUP-RELATED"/>
    <property type="match status" value="1"/>
</dbReference>
<organism evidence="5 6">
    <name type="scientific">Elaphomyces granulatus</name>
    <dbReference type="NCBI Taxonomy" id="519963"/>
    <lineage>
        <taxon>Eukaryota</taxon>
        <taxon>Fungi</taxon>
        <taxon>Dikarya</taxon>
        <taxon>Ascomycota</taxon>
        <taxon>Pezizomycotina</taxon>
        <taxon>Eurotiomycetes</taxon>
        <taxon>Eurotiomycetidae</taxon>
        <taxon>Eurotiales</taxon>
        <taxon>Elaphomycetaceae</taxon>
        <taxon>Elaphomyces</taxon>
    </lineage>
</organism>
<dbReference type="SMART" id="SM01117">
    <property type="entry name" value="Cyt-b5"/>
    <property type="match status" value="1"/>
</dbReference>